<accession>A0A7H0XFU3</accession>
<sequence>MAATVPTSDMAGKVVTLVLSTLLTMVMAWAGYQQAAINKLDQRVYELQATAVTEGKMAAMEQRITSYVDKSVQSLSANQAVTNKYLEILTERSYKPK</sequence>
<proteinExistence type="predicted"/>
<organism evidence="1 2">
    <name type="scientific">Pseudomonas phage phiK7A1</name>
    <dbReference type="NCBI Taxonomy" id="2759194"/>
    <lineage>
        <taxon>Viruses</taxon>
        <taxon>Duplodnaviria</taxon>
        <taxon>Heunggongvirae</taxon>
        <taxon>Uroviricota</taxon>
        <taxon>Caudoviricetes</taxon>
        <taxon>Vandenendeviridae</taxon>
        <taxon>Gorskivirinae</taxon>
        <taxon>Torinovirus</taxon>
        <taxon>Torinovirus K7A1</taxon>
    </lineage>
</organism>
<name>A0A7H0XFU3_9CAUD</name>
<protein>
    <submittedName>
        <fullName evidence="1">Uncharacterized protein</fullName>
    </submittedName>
</protein>
<reference evidence="1 2" key="1">
    <citation type="submission" date="2020-07" db="EMBL/GenBank/DDBJ databases">
        <authorList>
            <person name="Martino G."/>
            <person name="Holtappels D."/>
            <person name="Wagemans J."/>
            <person name="Lavigne R."/>
            <person name="Turina M."/>
            <person name="Ciuffo M."/>
        </authorList>
    </citation>
    <scope>NUCLEOTIDE SEQUENCE [LARGE SCALE GENOMIC DNA]</scope>
</reference>
<keyword evidence="2" id="KW-1185">Reference proteome</keyword>
<dbReference type="Proteomes" id="UP000516415">
    <property type="component" value="Segment"/>
</dbReference>
<dbReference type="EMBL" id="MT740307">
    <property type="protein sequence ID" value="QNR53883.1"/>
    <property type="molecule type" value="Genomic_DNA"/>
</dbReference>
<evidence type="ECO:0000313" key="2">
    <source>
        <dbReference type="Proteomes" id="UP000516415"/>
    </source>
</evidence>
<gene>
    <name evidence="1" type="ORF">phiK7A1_095</name>
</gene>
<evidence type="ECO:0000313" key="1">
    <source>
        <dbReference type="EMBL" id="QNR53883.1"/>
    </source>
</evidence>